<dbReference type="Proteomes" id="UP000630936">
    <property type="component" value="Unassembled WGS sequence"/>
</dbReference>
<dbReference type="EMBL" id="BMWG01000019">
    <property type="protein sequence ID" value="GGZ49847.1"/>
    <property type="molecule type" value="Genomic_DNA"/>
</dbReference>
<evidence type="ECO:0000313" key="2">
    <source>
        <dbReference type="EMBL" id="GGZ49847.1"/>
    </source>
</evidence>
<gene>
    <name evidence="2" type="ORF">GCM10010387_50170</name>
</gene>
<evidence type="ECO:0000313" key="3">
    <source>
        <dbReference type="Proteomes" id="UP000630936"/>
    </source>
</evidence>
<organism evidence="2 3">
    <name type="scientific">Streptomyces inusitatus</name>
    <dbReference type="NCBI Taxonomy" id="68221"/>
    <lineage>
        <taxon>Bacteria</taxon>
        <taxon>Bacillati</taxon>
        <taxon>Actinomycetota</taxon>
        <taxon>Actinomycetes</taxon>
        <taxon>Kitasatosporales</taxon>
        <taxon>Streptomycetaceae</taxon>
        <taxon>Streptomyces</taxon>
    </lineage>
</organism>
<dbReference type="AlphaFoldDB" id="A0A918QH90"/>
<protein>
    <recommendedName>
        <fullName evidence="4">Aldehyde dehydrogenase domain-containing protein</fullName>
    </recommendedName>
</protein>
<sequence length="84" mass="9027">MAGRAWRCPTRSSLPASSGGSVADPADVLRRKSELAHGAEPEAEELSMVGHVAVADDEQLTLALSAAREAQPQWAHTPWHTGWR</sequence>
<dbReference type="RefSeq" id="WP_190125469.1">
    <property type="nucleotide sequence ID" value="NZ_BMWG01000019.1"/>
</dbReference>
<evidence type="ECO:0000256" key="1">
    <source>
        <dbReference type="SAM" id="MobiDB-lite"/>
    </source>
</evidence>
<feature type="region of interest" description="Disordered" evidence="1">
    <location>
        <begin position="1"/>
        <end position="25"/>
    </location>
</feature>
<accession>A0A918QH90</accession>
<keyword evidence="3" id="KW-1185">Reference proteome</keyword>
<feature type="compositionally biased region" description="Polar residues" evidence="1">
    <location>
        <begin position="10"/>
        <end position="20"/>
    </location>
</feature>
<comment type="caution">
    <text evidence="2">The sequence shown here is derived from an EMBL/GenBank/DDBJ whole genome shotgun (WGS) entry which is preliminary data.</text>
</comment>
<evidence type="ECO:0008006" key="4">
    <source>
        <dbReference type="Google" id="ProtNLM"/>
    </source>
</evidence>
<name>A0A918QH90_9ACTN</name>
<proteinExistence type="predicted"/>
<reference evidence="2" key="1">
    <citation type="journal article" date="2014" name="Int. J. Syst. Evol. Microbiol.">
        <title>Complete genome sequence of Corynebacterium casei LMG S-19264T (=DSM 44701T), isolated from a smear-ripened cheese.</title>
        <authorList>
            <consortium name="US DOE Joint Genome Institute (JGI-PGF)"/>
            <person name="Walter F."/>
            <person name="Albersmeier A."/>
            <person name="Kalinowski J."/>
            <person name="Ruckert C."/>
        </authorList>
    </citation>
    <scope>NUCLEOTIDE SEQUENCE</scope>
    <source>
        <strain evidence="2">JCM 4988</strain>
    </source>
</reference>
<reference evidence="2" key="2">
    <citation type="submission" date="2020-09" db="EMBL/GenBank/DDBJ databases">
        <authorList>
            <person name="Sun Q."/>
            <person name="Ohkuma M."/>
        </authorList>
    </citation>
    <scope>NUCLEOTIDE SEQUENCE</scope>
    <source>
        <strain evidence="2">JCM 4988</strain>
    </source>
</reference>